<proteinExistence type="predicted"/>
<reference evidence="2 3" key="1">
    <citation type="submission" date="2020-08" db="EMBL/GenBank/DDBJ databases">
        <title>Plant Genome Project.</title>
        <authorList>
            <person name="Zhang R.-G."/>
        </authorList>
    </citation>
    <scope>NUCLEOTIDE SEQUENCE [LARGE SCALE GENOMIC DNA]</scope>
    <source>
        <tissue evidence="2">Rhizome</tissue>
    </source>
</reference>
<dbReference type="PANTHER" id="PTHR47186">
    <property type="entry name" value="LEUCINE-RICH REPEAT-CONTAINING PROTEIN 57"/>
    <property type="match status" value="1"/>
</dbReference>
<dbReference type="InterPro" id="IPR032675">
    <property type="entry name" value="LRR_dom_sf"/>
</dbReference>
<dbReference type="InterPro" id="IPR056789">
    <property type="entry name" value="LRR_R13L1-DRL21"/>
</dbReference>
<dbReference type="AlphaFoldDB" id="A0A8J5EZR7"/>
<dbReference type="SUPFAM" id="SSF52540">
    <property type="entry name" value="P-loop containing nucleoside triphosphate hydrolases"/>
    <property type="match status" value="1"/>
</dbReference>
<evidence type="ECO:0000259" key="1">
    <source>
        <dbReference type="Pfam" id="PF25019"/>
    </source>
</evidence>
<gene>
    <name evidence="2" type="ORF">ZIOFF_064766</name>
</gene>
<dbReference type="PANTHER" id="PTHR47186:SF38">
    <property type="entry name" value="NB-ARC DOMAIN-CONTAINING PROTEIN"/>
    <property type="match status" value="1"/>
</dbReference>
<feature type="domain" description="R13L1/DRL21-like LRR repeat region" evidence="1">
    <location>
        <begin position="432"/>
        <end position="567"/>
    </location>
</feature>
<evidence type="ECO:0000313" key="2">
    <source>
        <dbReference type="EMBL" id="KAG6475538.1"/>
    </source>
</evidence>
<dbReference type="Pfam" id="PF25019">
    <property type="entry name" value="LRR_R13L1-DRL21"/>
    <property type="match status" value="1"/>
</dbReference>
<organism evidence="2 3">
    <name type="scientific">Zingiber officinale</name>
    <name type="common">Ginger</name>
    <name type="synonym">Amomum zingiber</name>
    <dbReference type="NCBI Taxonomy" id="94328"/>
    <lineage>
        <taxon>Eukaryota</taxon>
        <taxon>Viridiplantae</taxon>
        <taxon>Streptophyta</taxon>
        <taxon>Embryophyta</taxon>
        <taxon>Tracheophyta</taxon>
        <taxon>Spermatophyta</taxon>
        <taxon>Magnoliopsida</taxon>
        <taxon>Liliopsida</taxon>
        <taxon>Zingiberales</taxon>
        <taxon>Zingiberaceae</taxon>
        <taxon>Zingiber</taxon>
    </lineage>
</organism>
<keyword evidence="3" id="KW-1185">Reference proteome</keyword>
<dbReference type="InterPro" id="IPR027417">
    <property type="entry name" value="P-loop_NTPase"/>
</dbReference>
<dbReference type="Gene3D" id="3.80.10.10">
    <property type="entry name" value="Ribonuclease Inhibitor"/>
    <property type="match status" value="2"/>
</dbReference>
<evidence type="ECO:0000313" key="3">
    <source>
        <dbReference type="Proteomes" id="UP000734854"/>
    </source>
</evidence>
<sequence length="800" mass="93269">MATISQLRHIVMKILPEPEMVAQGKAFRISNHLEMIRDSLWAINSFLMDGALCVLEEPDVAEWMKDVGVAVEDVNSLLKRILDYWDPNEEDETEKKRKMNNFFHPLVDNNIQSISSRRSILLELKETTCLLNYLVNRGLLWAWVEMMDSMDPTHDDYSTILSDEVMGRDEDEDHIIELLQQQQCDKYGNIPFFIAIKGDKYYGKTTLARKIYHHTWQHDRQRNCKIIDQEAMCKHQLFINEHLHGDRYLLILDDVDVSDVLKYKWEQLKMNLIHYGTPGSKVILAGEEKKEPISQIETKRLEENKIETLPESLCNLSNLCVLILSLCKKLKDLPRRIHKLRKLQILKLSCCLRIHMSPESITQLVNLKELDVGGCCWLSKMPDDLSNMKNLAQLKMHGCVSLTRMPSGIRQSTNLEVLWGYDAIDGLGNVMLSELQALTNLESLHIHLERLVSTEVEEKDITPPTILQENQHVNELMLHWEWWNDMVAEGTFKLTLQLTQGFYRNLEELKVLWIVSYMSKKLPSWLIKDGDSALNRLTIVHLVNLRRCERLPPLGQLHQLEEVAISGFDSVRVIDDDFYGRSNPSLFPWLRRLTFSEMPRLEKWRSPSYLKNNPYKICLPLFYRLKELILIQCPKLREFHVQFPRYNHVSLKLWLSNELLMPTSKFNDWENLWGIRTLQIFGCQELRSLSDGLRKIPNLEKLAIINCNKLEALPIWLVWKLSLKSLCVYGCPMLSIIPDGLRVKGRLTNLIVEACPKLQSQVEMQFWQHDRNVLEQAQNSALFSEGVMAVMLPMFLLLFT</sequence>
<accession>A0A8J5EZR7</accession>
<name>A0A8J5EZR7_ZINOF</name>
<protein>
    <recommendedName>
        <fullName evidence="1">R13L1/DRL21-like LRR repeat region domain-containing protein</fullName>
    </recommendedName>
</protein>
<comment type="caution">
    <text evidence="2">The sequence shown here is derived from an EMBL/GenBank/DDBJ whole genome shotgun (WGS) entry which is preliminary data.</text>
</comment>
<dbReference type="SUPFAM" id="SSF52058">
    <property type="entry name" value="L domain-like"/>
    <property type="match status" value="1"/>
</dbReference>
<dbReference type="Proteomes" id="UP000734854">
    <property type="component" value="Unassembled WGS sequence"/>
</dbReference>
<dbReference type="EMBL" id="JACMSC010000018">
    <property type="protein sequence ID" value="KAG6475538.1"/>
    <property type="molecule type" value="Genomic_DNA"/>
</dbReference>